<comment type="caution">
    <text evidence="13">The sequence shown here is derived from an EMBL/GenBank/DDBJ whole genome shotgun (WGS) entry which is preliminary data.</text>
</comment>
<feature type="region of interest" description="Disordered" evidence="10">
    <location>
        <begin position="67"/>
        <end position="88"/>
    </location>
</feature>
<keyword evidence="7" id="KW-0539">Nucleus</keyword>
<dbReference type="EMBL" id="JAUCMV010000004">
    <property type="protein sequence ID" value="KAK0403325.1"/>
    <property type="molecule type" value="Genomic_DNA"/>
</dbReference>
<dbReference type="SUPFAM" id="SSF57850">
    <property type="entry name" value="RING/U-box"/>
    <property type="match status" value="1"/>
</dbReference>
<evidence type="ECO:0000256" key="5">
    <source>
        <dbReference type="ARBA" id="ARBA00022884"/>
    </source>
</evidence>
<dbReference type="InterPro" id="IPR039515">
    <property type="entry name" value="NOT4_mRING-HC-C4C4"/>
</dbReference>
<dbReference type="Pfam" id="PF00076">
    <property type="entry name" value="RRM_1"/>
    <property type="match status" value="1"/>
</dbReference>
<dbReference type="GO" id="GO:0003723">
    <property type="term" value="F:RNA binding"/>
    <property type="evidence" value="ECO:0007669"/>
    <property type="project" value="UniProtKB-UniRule"/>
</dbReference>
<keyword evidence="4" id="KW-0862">Zinc</keyword>
<reference evidence="13" key="1">
    <citation type="submission" date="2023-06" db="EMBL/GenBank/DDBJ databases">
        <title>Genomic analysis of the entomopathogenic nematode Steinernema hermaphroditum.</title>
        <authorList>
            <person name="Schwarz E.M."/>
            <person name="Heppert J.K."/>
            <person name="Baniya A."/>
            <person name="Schwartz H.T."/>
            <person name="Tan C.-H."/>
            <person name="Antoshechkin I."/>
            <person name="Sternberg P.W."/>
            <person name="Goodrich-Blair H."/>
            <person name="Dillman A.R."/>
        </authorList>
    </citation>
    <scope>NUCLEOTIDE SEQUENCE</scope>
    <source>
        <strain evidence="13">PS9179</strain>
        <tissue evidence="13">Whole animal</tissue>
    </source>
</reference>
<dbReference type="SMART" id="SM00360">
    <property type="entry name" value="RRM"/>
    <property type="match status" value="1"/>
</dbReference>
<dbReference type="PANTHER" id="PTHR12603">
    <property type="entry name" value="CCR4-NOT TRANSCRIPTION COMPLEX RELATED"/>
    <property type="match status" value="1"/>
</dbReference>
<dbReference type="InterPro" id="IPR039780">
    <property type="entry name" value="Mot2"/>
</dbReference>
<dbReference type="Proteomes" id="UP001175271">
    <property type="component" value="Unassembled WGS sequence"/>
</dbReference>
<keyword evidence="3 8" id="KW-0863">Zinc-finger</keyword>
<proteinExistence type="predicted"/>
<name>A0AA39LN85_9BILA</name>
<organism evidence="13 14">
    <name type="scientific">Steinernema hermaphroditum</name>
    <dbReference type="NCBI Taxonomy" id="289476"/>
    <lineage>
        <taxon>Eukaryota</taxon>
        <taxon>Metazoa</taxon>
        <taxon>Ecdysozoa</taxon>
        <taxon>Nematoda</taxon>
        <taxon>Chromadorea</taxon>
        <taxon>Rhabditida</taxon>
        <taxon>Tylenchina</taxon>
        <taxon>Panagrolaimomorpha</taxon>
        <taxon>Strongyloidoidea</taxon>
        <taxon>Steinernematidae</taxon>
        <taxon>Steinernema</taxon>
    </lineage>
</organism>
<keyword evidence="6" id="KW-0175">Coiled coil</keyword>
<evidence type="ECO:0000313" key="13">
    <source>
        <dbReference type="EMBL" id="KAK0403325.1"/>
    </source>
</evidence>
<evidence type="ECO:0000256" key="2">
    <source>
        <dbReference type="ARBA" id="ARBA00022723"/>
    </source>
</evidence>
<evidence type="ECO:0000256" key="7">
    <source>
        <dbReference type="ARBA" id="ARBA00023242"/>
    </source>
</evidence>
<evidence type="ECO:0008006" key="15">
    <source>
        <dbReference type="Google" id="ProtNLM"/>
    </source>
</evidence>
<dbReference type="PANTHER" id="PTHR12603:SF0">
    <property type="entry name" value="CCR4-NOT TRANSCRIPTION COMPLEX SUBUNIT 4"/>
    <property type="match status" value="1"/>
</dbReference>
<feature type="domain" description="RRM" evidence="12">
    <location>
        <begin position="102"/>
        <end position="185"/>
    </location>
</feature>
<feature type="region of interest" description="Disordered" evidence="10">
    <location>
        <begin position="265"/>
        <end position="294"/>
    </location>
</feature>
<keyword evidence="5 9" id="KW-0694">RNA-binding</keyword>
<feature type="domain" description="RING-type" evidence="11">
    <location>
        <begin position="11"/>
        <end position="54"/>
    </location>
</feature>
<accession>A0AA39LN85</accession>
<evidence type="ECO:0000256" key="1">
    <source>
        <dbReference type="ARBA" id="ARBA00004123"/>
    </source>
</evidence>
<evidence type="ECO:0000313" key="14">
    <source>
        <dbReference type="Proteomes" id="UP001175271"/>
    </source>
</evidence>
<evidence type="ECO:0000259" key="12">
    <source>
        <dbReference type="PROSITE" id="PS50102"/>
    </source>
</evidence>
<sequence>MSGDEVSEKHCPLCMENLELDDQNFYPCKCGYQVCSFCWHRLRTDGNGLCPACRQAYPEVPASFKSIKAGKQQKDSNKQRKAPSKSEQTIRELSAYRVLQMNLIYVTGLSPRIADVDTLKKNEFFGQFGKILKLSISNGNGGSANLSSACAYVTYAKGEEALRAIQTFHNTVIDGRNIKVSLGTTKYCASFLRNLPCPKVGCSYCHELADMEISFTAEDMQQGKHSEYEKRLLEQFERKTAASTAQPAQAPSVTVERKIGASTIEWFDQRTAPPQNDRVSSLRKAAEEPHPLSESVRRLSMLAEQHSAQERESRCSRVVNDSRNESQAGLRALLPNVNVRFVEQRESQSLGQFHKVVCDRQAGTPLADAPLSTSPRFEASISRFFQSFENSSNRAIPIPPGFTHLFQR</sequence>
<gene>
    <name evidence="13" type="ORF">QR680_016859</name>
</gene>
<evidence type="ECO:0000256" key="4">
    <source>
        <dbReference type="ARBA" id="ARBA00022833"/>
    </source>
</evidence>
<evidence type="ECO:0000256" key="9">
    <source>
        <dbReference type="PROSITE-ProRule" id="PRU00176"/>
    </source>
</evidence>
<dbReference type="Gene3D" id="3.30.40.10">
    <property type="entry name" value="Zinc/RING finger domain, C3HC4 (zinc finger)"/>
    <property type="match status" value="1"/>
</dbReference>
<dbReference type="CDD" id="cd16618">
    <property type="entry name" value="mRING-HC-C4C4_CNOT4"/>
    <property type="match status" value="1"/>
</dbReference>
<dbReference type="AlphaFoldDB" id="A0AA39LN85"/>
<evidence type="ECO:0000256" key="3">
    <source>
        <dbReference type="ARBA" id="ARBA00022771"/>
    </source>
</evidence>
<dbReference type="GO" id="GO:0030014">
    <property type="term" value="C:CCR4-NOT complex"/>
    <property type="evidence" value="ECO:0007669"/>
    <property type="project" value="InterPro"/>
</dbReference>
<dbReference type="PROSITE" id="PS50102">
    <property type="entry name" value="RRM"/>
    <property type="match status" value="1"/>
</dbReference>
<dbReference type="PROSITE" id="PS50089">
    <property type="entry name" value="ZF_RING_2"/>
    <property type="match status" value="1"/>
</dbReference>
<dbReference type="SUPFAM" id="SSF54928">
    <property type="entry name" value="RNA-binding domain, RBD"/>
    <property type="match status" value="1"/>
</dbReference>
<dbReference type="GO" id="GO:0008270">
    <property type="term" value="F:zinc ion binding"/>
    <property type="evidence" value="ECO:0007669"/>
    <property type="project" value="UniProtKB-KW"/>
</dbReference>
<evidence type="ECO:0000259" key="11">
    <source>
        <dbReference type="PROSITE" id="PS50089"/>
    </source>
</evidence>
<dbReference type="GO" id="GO:0016567">
    <property type="term" value="P:protein ubiquitination"/>
    <property type="evidence" value="ECO:0007669"/>
    <property type="project" value="TreeGrafter"/>
</dbReference>
<evidence type="ECO:0000256" key="10">
    <source>
        <dbReference type="SAM" id="MobiDB-lite"/>
    </source>
</evidence>
<dbReference type="FunFam" id="3.30.40.10:FF:000006">
    <property type="entry name" value="CCR4-NOT transcription complex subunit 4"/>
    <property type="match status" value="1"/>
</dbReference>
<dbReference type="InterPro" id="IPR035979">
    <property type="entry name" value="RBD_domain_sf"/>
</dbReference>
<dbReference type="InterPro" id="IPR013083">
    <property type="entry name" value="Znf_RING/FYVE/PHD"/>
</dbReference>
<dbReference type="SMART" id="SM00361">
    <property type="entry name" value="RRM_1"/>
    <property type="match status" value="1"/>
</dbReference>
<dbReference type="GO" id="GO:0005634">
    <property type="term" value="C:nucleus"/>
    <property type="evidence" value="ECO:0007669"/>
    <property type="project" value="UniProtKB-SubCell"/>
</dbReference>
<dbReference type="InterPro" id="IPR000504">
    <property type="entry name" value="RRM_dom"/>
</dbReference>
<dbReference type="GO" id="GO:0004842">
    <property type="term" value="F:ubiquitin-protein transferase activity"/>
    <property type="evidence" value="ECO:0007669"/>
    <property type="project" value="InterPro"/>
</dbReference>
<dbReference type="InterPro" id="IPR003954">
    <property type="entry name" value="RRM_euk-type"/>
</dbReference>
<keyword evidence="2" id="KW-0479">Metal-binding</keyword>
<dbReference type="InterPro" id="IPR001841">
    <property type="entry name" value="Znf_RING"/>
</dbReference>
<protein>
    <recommendedName>
        <fullName evidence="15">RING-type domain-containing protein</fullName>
    </recommendedName>
</protein>
<evidence type="ECO:0000256" key="6">
    <source>
        <dbReference type="ARBA" id="ARBA00023054"/>
    </source>
</evidence>
<dbReference type="Pfam" id="PF14570">
    <property type="entry name" value="zf-RING_4"/>
    <property type="match status" value="1"/>
</dbReference>
<dbReference type="InterPro" id="IPR034261">
    <property type="entry name" value="CNOT4_RRM"/>
</dbReference>
<dbReference type="InterPro" id="IPR012677">
    <property type="entry name" value="Nucleotide-bd_a/b_plait_sf"/>
</dbReference>
<keyword evidence="14" id="KW-1185">Reference proteome</keyword>
<dbReference type="CDD" id="cd12438">
    <property type="entry name" value="RRM_CNOT4"/>
    <property type="match status" value="1"/>
</dbReference>
<feature type="compositionally biased region" description="Basic and acidic residues" evidence="10">
    <location>
        <begin position="284"/>
        <end position="294"/>
    </location>
</feature>
<comment type="subcellular location">
    <subcellularLocation>
        <location evidence="1">Nucleus</location>
    </subcellularLocation>
</comment>
<dbReference type="Gene3D" id="3.30.70.330">
    <property type="match status" value="1"/>
</dbReference>
<evidence type="ECO:0000256" key="8">
    <source>
        <dbReference type="PROSITE-ProRule" id="PRU00175"/>
    </source>
</evidence>